<dbReference type="Gene3D" id="1.10.1070.11">
    <property type="entry name" value="Phosphatidylinositol 3-/4-kinase, catalytic domain"/>
    <property type="match status" value="1"/>
</dbReference>
<evidence type="ECO:0000313" key="5">
    <source>
        <dbReference type="Proteomes" id="UP001642409"/>
    </source>
</evidence>
<feature type="domain" description="PI3K/PI4K catalytic" evidence="2">
    <location>
        <begin position="1256"/>
        <end position="1581"/>
    </location>
</feature>
<evidence type="ECO:0000256" key="1">
    <source>
        <dbReference type="SAM" id="Coils"/>
    </source>
</evidence>
<dbReference type="PROSITE" id="PS50290">
    <property type="entry name" value="PI3_4_KINASE_3"/>
    <property type="match status" value="1"/>
</dbReference>
<accession>A0AA86PDD8</accession>
<dbReference type="EMBL" id="CAXDID020000229">
    <property type="protein sequence ID" value="CAL6060117.1"/>
    <property type="molecule type" value="Genomic_DNA"/>
</dbReference>
<name>A0AA86PDD8_9EUKA</name>
<evidence type="ECO:0000313" key="3">
    <source>
        <dbReference type="EMBL" id="CAI9936487.1"/>
    </source>
</evidence>
<dbReference type="GO" id="GO:0004674">
    <property type="term" value="F:protein serine/threonine kinase activity"/>
    <property type="evidence" value="ECO:0007669"/>
    <property type="project" value="TreeGrafter"/>
</dbReference>
<reference evidence="4 5" key="2">
    <citation type="submission" date="2024-07" db="EMBL/GenBank/DDBJ databases">
        <authorList>
            <person name="Akdeniz Z."/>
        </authorList>
    </citation>
    <scope>NUCLEOTIDE SEQUENCE [LARGE SCALE GENOMIC DNA]</scope>
</reference>
<proteinExistence type="predicted"/>
<keyword evidence="4" id="KW-0808">Transferase</keyword>
<feature type="coiled-coil region" evidence="1">
    <location>
        <begin position="1540"/>
        <end position="1567"/>
    </location>
</feature>
<keyword evidence="5" id="KW-1185">Reference proteome</keyword>
<protein>
    <submittedName>
        <fullName evidence="4">Kinase</fullName>
    </submittedName>
    <submittedName>
        <fullName evidence="3">PIK</fullName>
    </submittedName>
</protein>
<dbReference type="InterPro" id="IPR011009">
    <property type="entry name" value="Kinase-like_dom_sf"/>
</dbReference>
<evidence type="ECO:0000313" key="4">
    <source>
        <dbReference type="EMBL" id="CAL6060117.1"/>
    </source>
</evidence>
<dbReference type="SUPFAM" id="SSF56112">
    <property type="entry name" value="Protein kinase-like (PK-like)"/>
    <property type="match status" value="1"/>
</dbReference>
<dbReference type="GO" id="GO:0005634">
    <property type="term" value="C:nucleus"/>
    <property type="evidence" value="ECO:0007669"/>
    <property type="project" value="TreeGrafter"/>
</dbReference>
<dbReference type="Pfam" id="PF00454">
    <property type="entry name" value="PI3_PI4_kinase"/>
    <property type="match status" value="1"/>
</dbReference>
<dbReference type="PANTHER" id="PTHR11139">
    <property type="entry name" value="ATAXIA TELANGIECTASIA MUTATED ATM -RELATED"/>
    <property type="match status" value="1"/>
</dbReference>
<gene>
    <name evidence="3" type="ORF">HINF_LOCUS24132</name>
    <name evidence="4" type="ORF">HINF_LOCUS49069</name>
</gene>
<reference evidence="3" key="1">
    <citation type="submission" date="2023-06" db="EMBL/GenBank/DDBJ databases">
        <authorList>
            <person name="Kurt Z."/>
        </authorList>
    </citation>
    <scope>NUCLEOTIDE SEQUENCE</scope>
</reference>
<dbReference type="InterPro" id="IPR036940">
    <property type="entry name" value="PI3/4_kinase_cat_sf"/>
</dbReference>
<keyword evidence="1" id="KW-0175">Coiled coil</keyword>
<dbReference type="InterPro" id="IPR050517">
    <property type="entry name" value="DDR_Repair_Kinase"/>
</dbReference>
<keyword evidence="4" id="KW-0418">Kinase</keyword>
<evidence type="ECO:0000259" key="2">
    <source>
        <dbReference type="PROSITE" id="PS50290"/>
    </source>
</evidence>
<sequence>MTDGVITEFCINESTLYNDKIIDQYIETMNTLSSTGKFACIERIQKQAINIQVFSRPKLFELYQHIIKFLSQQNIQYIEGKQKFVDIKSLLSLESILTVDDIQRISMLVVDNQLQQPLIQHINRQLLMQSIFTKHQYKFVEHHIPCNDQIGNLFGIFINTKQHEGQADLINYLNPIIKLINQEYTQITPIQLDILLSAYYNGGSRLNQFKAILQGFAQTVLKNQFETLKVQAVLNLIYVDYTIVDIYILINYISNRKNFLEKFQILLVLLCQTIIREDFDTFKVIYKHYSDFELLYPLFASFCKLIQKNNSISGILSPIVLVPELYQNVCIQNPISQLQIPLFEPSQILLQQIYSKSNLKKQSIPLLFTKFFINFNSFTLADIGKAITILNSYFMNCFYDSLMNKLQFSPFNYFTKTIYDVDTFASKEQIRLLTGCNIHQIFCQFNIKYYQTALKMFGSYQGLDVTLKPMDKVKHVEELSQEDILVVKDQINHLKLNNIEKNQLIQDQYNDVLFYKLFEEIYGSDQLELFFHSHSVPIEFICVKNYLHYSNYVVNIQDKPQLNNELQIVHNFCMNQLKYCQQNQDMKQISTIIMNKNLNIRIDHIKNFSALLYQQTLFLTKNNSMFLENYFDTCQFINNLCQKYLDGAHPSYYDTIILKFVQNLVTSNVYHIDNKTVDNSMQILISDLKPNQQIQLSSLQTIEQILIFAELGIRSEFLSKQLQENFNEYSTLASKNQLLLIQFIIDNIDIFEPDSALNYLSILYSQVQDYQSEIALQKEYQLCIFGETKYVAYLMQIEHYSIFEIIDLVMKPEQDENVIKSCIILLRNKIRKMPLSIKQHDQQLIIINYMFQYQFYQELYKFVIENKCHNQLTDEQAIVCDILLSQNKMIQYDIKEQFSHSVYKSKDKTKNTIRSAMLNIIQQPVVSFVNWRSGQFSSDFEVFNIFDDFMNDQKQYDQLLIILINNIKQKKWQYLNITISMYISANIKTGTISNQINFKNIGKQMQYFEYEPINSILTIKNNKTTNMFSRASSLFHENNSQIEDTVAIIQKQCEDIIYQQKINDQQVNNKYQPREQEEEQKIAKMLNIFKSNIQLEITKVYNKLCYQLKQTQQLNGIEQVIILLLEKINDKFVFNDILNLDWEVNCELNAETICNYLIYNTDTCQFLLIQKILYNILQKSPKYLLNMVSSKSDIIEIVYKDNIQLKTKAQDTIEICEDYVFQFNQILNIYNGSKKSFQLQNVQHPIFQNRYMSEVEILAIPSSKNLVVIYQYTYTENGKQNIQRELIKYSDEDFKTSQILSQVIDILNSNLNQKYSLNSHVMVQKMQSFQLLLLKSGEIYQECIQVLKKLRRNNMTQLNIQLIEFHEFIELNTILNHSKQLSIDMQVLQPNLRKDPMTEILVLCALNQNPNSYYQFKQNLSYNYLQEYLLSLTNCNFKQKLKTFQSSFVLNSIFTGVFGIGDRHLSNLTLKETEIFNIDVESSFYKTLMLKVPELVPFRFTPIFQYCFQDQFTTLCRMAHKNLFCNRQQLNMLLKQQFKIQALREYAMRLTENFEEFEKLIEKAQDDTLLCKLYCGWTACM</sequence>
<organism evidence="3">
    <name type="scientific">Hexamita inflata</name>
    <dbReference type="NCBI Taxonomy" id="28002"/>
    <lineage>
        <taxon>Eukaryota</taxon>
        <taxon>Metamonada</taxon>
        <taxon>Diplomonadida</taxon>
        <taxon>Hexamitidae</taxon>
        <taxon>Hexamitinae</taxon>
        <taxon>Hexamita</taxon>
    </lineage>
</organism>
<dbReference type="Proteomes" id="UP001642409">
    <property type="component" value="Unassembled WGS sequence"/>
</dbReference>
<comment type="caution">
    <text evidence="3">The sequence shown here is derived from an EMBL/GenBank/DDBJ whole genome shotgun (WGS) entry which is preliminary data.</text>
</comment>
<dbReference type="EMBL" id="CATOUU010000637">
    <property type="protein sequence ID" value="CAI9936487.1"/>
    <property type="molecule type" value="Genomic_DNA"/>
</dbReference>
<dbReference type="InterPro" id="IPR000403">
    <property type="entry name" value="PI3/4_kinase_cat_dom"/>
</dbReference>